<accession>A0A4U6USI4</accession>
<keyword evidence="2" id="KW-1185">Reference proteome</keyword>
<protein>
    <submittedName>
        <fullName evidence="1">Uncharacterized protein</fullName>
    </submittedName>
</protein>
<evidence type="ECO:0000313" key="2">
    <source>
        <dbReference type="Proteomes" id="UP000298652"/>
    </source>
</evidence>
<dbReference type="Proteomes" id="UP000298652">
    <property type="component" value="Chromosome 5"/>
</dbReference>
<sequence>MHLPDSNLAEASGEGELRHLSCRIRPSHRPIQPPYVLRGSIVGQRASCRAGSLVEHEPNCSGSQLSHAVAGILERSAIAVWRRGVGLESSRRKQKPACMDESDESESASTSNKGQYFFVWYKRKLETTGDATHTKDRAREKEDLYLVIHDSFFFY</sequence>
<proteinExistence type="predicted"/>
<reference evidence="1" key="1">
    <citation type="submission" date="2019-03" db="EMBL/GenBank/DDBJ databases">
        <title>WGS assembly of Setaria viridis.</title>
        <authorList>
            <person name="Huang P."/>
            <person name="Jenkins J."/>
            <person name="Grimwood J."/>
            <person name="Barry K."/>
            <person name="Healey A."/>
            <person name="Mamidi S."/>
            <person name="Sreedasyam A."/>
            <person name="Shu S."/>
            <person name="Feldman M."/>
            <person name="Wu J."/>
            <person name="Yu Y."/>
            <person name="Chen C."/>
            <person name="Johnson J."/>
            <person name="Rokhsar D."/>
            <person name="Baxter I."/>
            <person name="Schmutz J."/>
            <person name="Brutnell T."/>
            <person name="Kellogg E."/>
        </authorList>
    </citation>
    <scope>NUCLEOTIDE SEQUENCE [LARGE SCALE GENOMIC DNA]</scope>
</reference>
<evidence type="ECO:0000313" key="1">
    <source>
        <dbReference type="EMBL" id="TKW13997.1"/>
    </source>
</evidence>
<organism evidence="1 2">
    <name type="scientific">Setaria viridis</name>
    <name type="common">Green bristlegrass</name>
    <name type="synonym">Setaria italica subsp. viridis</name>
    <dbReference type="NCBI Taxonomy" id="4556"/>
    <lineage>
        <taxon>Eukaryota</taxon>
        <taxon>Viridiplantae</taxon>
        <taxon>Streptophyta</taxon>
        <taxon>Embryophyta</taxon>
        <taxon>Tracheophyta</taxon>
        <taxon>Spermatophyta</taxon>
        <taxon>Magnoliopsida</taxon>
        <taxon>Liliopsida</taxon>
        <taxon>Poales</taxon>
        <taxon>Poaceae</taxon>
        <taxon>PACMAD clade</taxon>
        <taxon>Panicoideae</taxon>
        <taxon>Panicodae</taxon>
        <taxon>Paniceae</taxon>
        <taxon>Cenchrinae</taxon>
        <taxon>Setaria</taxon>
    </lineage>
</organism>
<dbReference type="Gramene" id="TKW13997">
    <property type="protein sequence ID" value="TKW13997"/>
    <property type="gene ID" value="SEVIR_5G138100v2"/>
</dbReference>
<dbReference type="EMBL" id="CM016556">
    <property type="protein sequence ID" value="TKW13997.1"/>
    <property type="molecule type" value="Genomic_DNA"/>
</dbReference>
<name>A0A4U6USI4_SETVI</name>
<gene>
    <name evidence="1" type="ORF">SEVIR_5G138100v2</name>
</gene>
<dbReference type="AlphaFoldDB" id="A0A4U6USI4"/>